<gene>
    <name evidence="2" type="ORF">F8M41_019048</name>
</gene>
<evidence type="ECO:0000313" key="3">
    <source>
        <dbReference type="Proteomes" id="UP000439903"/>
    </source>
</evidence>
<evidence type="ECO:0000313" key="2">
    <source>
        <dbReference type="EMBL" id="KAF0507151.1"/>
    </source>
</evidence>
<feature type="region of interest" description="Disordered" evidence="1">
    <location>
        <begin position="48"/>
        <end position="100"/>
    </location>
</feature>
<comment type="caution">
    <text evidence="2">The sequence shown here is derived from an EMBL/GenBank/DDBJ whole genome shotgun (WGS) entry which is preliminary data.</text>
</comment>
<dbReference type="Proteomes" id="UP000439903">
    <property type="component" value="Unassembled WGS sequence"/>
</dbReference>
<protein>
    <submittedName>
        <fullName evidence="2">Uncharacterized protein</fullName>
    </submittedName>
</protein>
<proteinExistence type="predicted"/>
<dbReference type="AlphaFoldDB" id="A0A8H4EKY8"/>
<accession>A0A8H4EKY8</accession>
<reference evidence="2 3" key="1">
    <citation type="journal article" date="2019" name="Environ. Microbiol.">
        <title>At the nexus of three kingdoms: the genome of the mycorrhizal fungus Gigaspora margarita provides insights into plant, endobacterial and fungal interactions.</title>
        <authorList>
            <person name="Venice F."/>
            <person name="Ghignone S."/>
            <person name="Salvioli di Fossalunga A."/>
            <person name="Amselem J."/>
            <person name="Novero M."/>
            <person name="Xianan X."/>
            <person name="Sedzielewska Toro K."/>
            <person name="Morin E."/>
            <person name="Lipzen A."/>
            <person name="Grigoriev I.V."/>
            <person name="Henrissat B."/>
            <person name="Martin F.M."/>
            <person name="Bonfante P."/>
        </authorList>
    </citation>
    <scope>NUCLEOTIDE SEQUENCE [LARGE SCALE GENOMIC DNA]</scope>
    <source>
        <strain evidence="2 3">BEG34</strain>
    </source>
</reference>
<feature type="compositionally biased region" description="Acidic residues" evidence="1">
    <location>
        <begin position="53"/>
        <end position="63"/>
    </location>
</feature>
<dbReference type="EMBL" id="WTPW01000482">
    <property type="protein sequence ID" value="KAF0507151.1"/>
    <property type="molecule type" value="Genomic_DNA"/>
</dbReference>
<evidence type="ECO:0000256" key="1">
    <source>
        <dbReference type="SAM" id="MobiDB-lite"/>
    </source>
</evidence>
<organism evidence="2 3">
    <name type="scientific">Gigaspora margarita</name>
    <dbReference type="NCBI Taxonomy" id="4874"/>
    <lineage>
        <taxon>Eukaryota</taxon>
        <taxon>Fungi</taxon>
        <taxon>Fungi incertae sedis</taxon>
        <taxon>Mucoromycota</taxon>
        <taxon>Glomeromycotina</taxon>
        <taxon>Glomeromycetes</taxon>
        <taxon>Diversisporales</taxon>
        <taxon>Gigasporaceae</taxon>
        <taxon>Gigaspora</taxon>
    </lineage>
</organism>
<feature type="compositionally biased region" description="Basic and acidic residues" evidence="1">
    <location>
        <begin position="64"/>
        <end position="100"/>
    </location>
</feature>
<keyword evidence="3" id="KW-1185">Reference proteome</keyword>
<name>A0A8H4EKY8_GIGMA</name>
<sequence length="100" mass="11422">MSTLEIQNVNVGNQNVNVGNQNVNVGNQNVNVIMTKALLLEFESINGLSKNMEEEEEEEEEEEKSTKGDNSEEQELPKKKEKKIFESTKDGNKITFEFRN</sequence>